<evidence type="ECO:0000256" key="6">
    <source>
        <dbReference type="ARBA" id="ARBA00022801"/>
    </source>
</evidence>
<dbReference type="HAMAP" id="MF_00161">
    <property type="entry name" value="LspA"/>
    <property type="match status" value="1"/>
</dbReference>
<keyword evidence="6 9" id="KW-0378">Hydrolase</keyword>
<comment type="similarity">
    <text evidence="1 9 11">Belongs to the peptidase A8 family.</text>
</comment>
<dbReference type="Pfam" id="PF01252">
    <property type="entry name" value="Peptidase_A8"/>
    <property type="match status" value="1"/>
</dbReference>
<evidence type="ECO:0000256" key="4">
    <source>
        <dbReference type="ARBA" id="ARBA00022692"/>
    </source>
</evidence>
<gene>
    <name evidence="9 12" type="primary">lspA</name>
    <name evidence="12" type="ORF">IAA53_06685</name>
</gene>
<keyword evidence="4 9" id="KW-0812">Transmembrane</keyword>
<evidence type="ECO:0000256" key="10">
    <source>
        <dbReference type="RuleBase" id="RU000594"/>
    </source>
</evidence>
<name>A0A9D1DHX0_9FIRM</name>
<comment type="function">
    <text evidence="9 10">This protein specifically catalyzes the removal of signal peptides from prolipoproteins.</text>
</comment>
<feature type="transmembrane region" description="Helical" evidence="9">
    <location>
        <begin position="87"/>
        <end position="104"/>
    </location>
</feature>
<feature type="active site" evidence="9">
    <location>
        <position position="130"/>
    </location>
</feature>
<evidence type="ECO:0000256" key="1">
    <source>
        <dbReference type="ARBA" id="ARBA00006139"/>
    </source>
</evidence>
<dbReference type="InterPro" id="IPR001872">
    <property type="entry name" value="Peptidase_A8"/>
</dbReference>
<feature type="active site" evidence="9">
    <location>
        <position position="114"/>
    </location>
</feature>
<organism evidence="12 13">
    <name type="scientific">Candidatus Avoscillospira avicola</name>
    <dbReference type="NCBI Taxonomy" id="2840706"/>
    <lineage>
        <taxon>Bacteria</taxon>
        <taxon>Bacillati</taxon>
        <taxon>Bacillota</taxon>
        <taxon>Clostridia</taxon>
        <taxon>Eubacteriales</taxon>
        <taxon>Oscillospiraceae</taxon>
        <taxon>Oscillospiraceae incertae sedis</taxon>
        <taxon>Candidatus Avoscillospira</taxon>
    </lineage>
</organism>
<dbReference type="AlphaFoldDB" id="A0A9D1DHX0"/>
<proteinExistence type="inferred from homology"/>
<evidence type="ECO:0000256" key="7">
    <source>
        <dbReference type="ARBA" id="ARBA00022989"/>
    </source>
</evidence>
<comment type="subcellular location">
    <subcellularLocation>
        <location evidence="9">Cell membrane</location>
        <topology evidence="9">Multi-pass membrane protein</topology>
    </subcellularLocation>
</comment>
<evidence type="ECO:0000256" key="3">
    <source>
        <dbReference type="ARBA" id="ARBA00022670"/>
    </source>
</evidence>
<reference evidence="12" key="2">
    <citation type="journal article" date="2021" name="PeerJ">
        <title>Extensive microbial diversity within the chicken gut microbiome revealed by metagenomics and culture.</title>
        <authorList>
            <person name="Gilroy R."/>
            <person name="Ravi A."/>
            <person name="Getino M."/>
            <person name="Pursley I."/>
            <person name="Horton D.L."/>
            <person name="Alikhan N.F."/>
            <person name="Baker D."/>
            <person name="Gharbi K."/>
            <person name="Hall N."/>
            <person name="Watson M."/>
            <person name="Adriaenssens E.M."/>
            <person name="Foster-Nyarko E."/>
            <person name="Jarju S."/>
            <person name="Secka A."/>
            <person name="Antonio M."/>
            <person name="Oren A."/>
            <person name="Chaudhuri R.R."/>
            <person name="La Ragione R."/>
            <person name="Hildebrand F."/>
            <person name="Pallen M.J."/>
        </authorList>
    </citation>
    <scope>NUCLEOTIDE SEQUENCE</scope>
    <source>
        <strain evidence="12">ChiBcec15-4380</strain>
    </source>
</reference>
<keyword evidence="7 9" id="KW-1133">Transmembrane helix</keyword>
<keyword evidence="8 9" id="KW-0472">Membrane</keyword>
<dbReference type="EC" id="3.4.23.36" evidence="9"/>
<evidence type="ECO:0000256" key="2">
    <source>
        <dbReference type="ARBA" id="ARBA00022475"/>
    </source>
</evidence>
<evidence type="ECO:0000313" key="12">
    <source>
        <dbReference type="EMBL" id="HIR50955.1"/>
    </source>
</evidence>
<dbReference type="GO" id="GO:0005886">
    <property type="term" value="C:plasma membrane"/>
    <property type="evidence" value="ECO:0007669"/>
    <property type="project" value="UniProtKB-SubCell"/>
</dbReference>
<reference evidence="12" key="1">
    <citation type="submission" date="2020-10" db="EMBL/GenBank/DDBJ databases">
        <authorList>
            <person name="Gilroy R."/>
        </authorList>
    </citation>
    <scope>NUCLEOTIDE SEQUENCE</scope>
    <source>
        <strain evidence="12">ChiBcec15-4380</strain>
    </source>
</reference>
<sequence>MFYGILAAFAAFSVILDQVVKYLVVRNIPLGGIVPVWPGVIHLTYVRNTGMSFSLLEGQRWFFVVMTVVIMALLVLAVKRKWVSHPLGLWALAAIAGGAVGNFIDRLRLGYVIDMFEVEFMRFAVFNVADSFLVCGAILLVVYVLFFDRQAREEKPHDSDR</sequence>
<feature type="transmembrane region" description="Helical" evidence="9">
    <location>
        <begin position="61"/>
        <end position="78"/>
    </location>
</feature>
<evidence type="ECO:0000256" key="8">
    <source>
        <dbReference type="ARBA" id="ARBA00023136"/>
    </source>
</evidence>
<comment type="pathway">
    <text evidence="9">Protein modification; lipoprotein biosynthesis (signal peptide cleavage).</text>
</comment>
<accession>A0A9D1DHX0</accession>
<dbReference type="Proteomes" id="UP000824239">
    <property type="component" value="Unassembled WGS sequence"/>
</dbReference>
<dbReference type="PRINTS" id="PR00781">
    <property type="entry name" value="LIPOSIGPTASE"/>
</dbReference>
<dbReference type="EMBL" id="DVHE01000054">
    <property type="protein sequence ID" value="HIR50955.1"/>
    <property type="molecule type" value="Genomic_DNA"/>
</dbReference>
<dbReference type="PANTHER" id="PTHR33695:SF1">
    <property type="entry name" value="LIPOPROTEIN SIGNAL PEPTIDASE"/>
    <property type="match status" value="1"/>
</dbReference>
<evidence type="ECO:0000256" key="5">
    <source>
        <dbReference type="ARBA" id="ARBA00022750"/>
    </source>
</evidence>
<dbReference type="PANTHER" id="PTHR33695">
    <property type="entry name" value="LIPOPROTEIN SIGNAL PEPTIDASE"/>
    <property type="match status" value="1"/>
</dbReference>
<evidence type="ECO:0000256" key="11">
    <source>
        <dbReference type="RuleBase" id="RU004181"/>
    </source>
</evidence>
<protein>
    <recommendedName>
        <fullName evidence="9">Lipoprotein signal peptidase</fullName>
        <ecNumber evidence="9">3.4.23.36</ecNumber>
    </recommendedName>
    <alternativeName>
        <fullName evidence="9">Prolipoprotein signal peptidase</fullName>
    </alternativeName>
    <alternativeName>
        <fullName evidence="9">Signal peptidase II</fullName>
        <shortName evidence="9">SPase II</shortName>
    </alternativeName>
</protein>
<keyword evidence="3 9" id="KW-0645">Protease</keyword>
<evidence type="ECO:0000313" key="13">
    <source>
        <dbReference type="Proteomes" id="UP000824239"/>
    </source>
</evidence>
<keyword evidence="5 9" id="KW-0064">Aspartyl protease</keyword>
<dbReference type="NCBIfam" id="TIGR00077">
    <property type="entry name" value="lspA"/>
    <property type="match status" value="1"/>
</dbReference>
<dbReference type="GO" id="GO:0004190">
    <property type="term" value="F:aspartic-type endopeptidase activity"/>
    <property type="evidence" value="ECO:0007669"/>
    <property type="project" value="UniProtKB-UniRule"/>
</dbReference>
<keyword evidence="2 9" id="KW-1003">Cell membrane</keyword>
<dbReference type="PROSITE" id="PS00855">
    <property type="entry name" value="SPASE_II"/>
    <property type="match status" value="1"/>
</dbReference>
<comment type="caution">
    <text evidence="12">The sequence shown here is derived from an EMBL/GenBank/DDBJ whole genome shotgun (WGS) entry which is preliminary data.</text>
</comment>
<feature type="transmembrane region" description="Helical" evidence="9">
    <location>
        <begin position="124"/>
        <end position="146"/>
    </location>
</feature>
<comment type="caution">
    <text evidence="9">Lacks conserved residue(s) required for the propagation of feature annotation.</text>
</comment>
<comment type="catalytic activity">
    <reaction evidence="9 10">
        <text>Release of signal peptides from bacterial membrane prolipoproteins. Hydrolyzes -Xaa-Yaa-Zaa-|-(S,diacylglyceryl)Cys-, in which Xaa is hydrophobic (preferably Leu), and Yaa (Ala or Ser) and Zaa (Gly or Ala) have small, neutral side chains.</text>
        <dbReference type="EC" id="3.4.23.36"/>
    </reaction>
</comment>
<dbReference type="GO" id="GO:0006508">
    <property type="term" value="P:proteolysis"/>
    <property type="evidence" value="ECO:0007669"/>
    <property type="project" value="UniProtKB-KW"/>
</dbReference>
<evidence type="ECO:0000256" key="9">
    <source>
        <dbReference type="HAMAP-Rule" id="MF_00161"/>
    </source>
</evidence>